<gene>
    <name evidence="1" type="ORF">ENSA7_49210</name>
</gene>
<proteinExistence type="predicted"/>
<dbReference type="AlphaFoldDB" id="A0A2S9YIP5"/>
<comment type="caution">
    <text evidence="1">The sequence shown here is derived from an EMBL/GenBank/DDBJ whole genome shotgun (WGS) entry which is preliminary data.</text>
</comment>
<dbReference type="SUPFAM" id="SSF48371">
    <property type="entry name" value="ARM repeat"/>
    <property type="match status" value="1"/>
</dbReference>
<dbReference type="InterPro" id="IPR016024">
    <property type="entry name" value="ARM-type_fold"/>
</dbReference>
<evidence type="ECO:0008006" key="3">
    <source>
        <dbReference type="Google" id="ProtNLM"/>
    </source>
</evidence>
<name>A0A2S9YIP5_9BACT</name>
<dbReference type="EMBL" id="PVNL01000100">
    <property type="protein sequence ID" value="PRQ04988.1"/>
    <property type="molecule type" value="Genomic_DNA"/>
</dbReference>
<sequence length="1105" mass="121332">MRTEVLLRQLARLDHSERVATLVAHARELPTEQAQALARELWSGDGHQRMLALVVAEQCDDMQLIWRALEDPARSLRGCAAKLIGRLAQTIPVTLLDTLDTLTLGRVYMQVARHGRAELAEVLVDGLIARERFIEATRLLCVCSTEAVAARLDHPWPDGVWCRVARYHPALLAARIEERFTTDVARPDLIWREFDAGVWRELARAQPATLADWVDRFADADSLPPALHAALPWLVCWSPERVVAWLSSRIAWTCANGLPRGLTKRAVRLDDATLVPLCQGLAATAPARLGELVSGMPHVRRGRLFELAVAPLELARIEWPTTLLALLPLSLRDREAARMLELRRAQTDGSWRRTLLGLRWIELARPLLELEGRSAQASERAEAHLALIHSSAGSREGMPQTLAWLQRTRNEQDPVRLAVLSGLAEIPATRFDDPAALDAVLAPIFEARDTSWATRQKAARVAQRLLCAHATEPGSPLFSLGVSILERLAGHGGTLDLPRLDHNLPRGAERAIVAVLMPWIEAAAKREQETHLVRLWTALGKRAWRVPELGAALGELIWHGHKRNAGHAAQRWIEDPETRDVRVRELVKRDRSALYLHAVLEHCLRRRQALLVDRLASPAPRGRFHDGKVVVVPMISDERLFGRWTTALQRQYLDLIDAAEASPKQFSQTRAALVAMRARVPLTRVDDLQAALASTDVNLQEAALGALVWLDDAAPALPILLEHLDGDRARVAMYAMPRLARLVPRDRFVDAIGQLLARPRLKVTVHKEALRLLGQLATGPALALLRASWAQPLHRDVRIAALHAARAVPSQADAWAILNDAARDPEPDIARAVVEVALASVPAVYRPRYLEVMGAVADHASPIARAGLFTALYGGWSSVAPARATELGARVVGRIDPLDSAGPTDPWRQAAQVVAQGARSPETHSTCAALLDRLIAAAELDVAPAGELDQAAHQRLRGLLDALIIDRHPTSLQLLERLAAPLLARPRWWLLGARLKLAAAANGALGSTLLELVAAAPTARAALLLDGPVGEAARTSARAWTDDEVTALIDQLITSEANARILALPLLRELGPRSGWSAPFTARLARLREDPDLDVRTAALELWTS</sequence>
<dbReference type="OrthoDB" id="2077833at2"/>
<dbReference type="RefSeq" id="WP_106091819.1">
    <property type="nucleotide sequence ID" value="NZ_PVNL01000100.1"/>
</dbReference>
<reference evidence="1 2" key="1">
    <citation type="submission" date="2018-03" db="EMBL/GenBank/DDBJ databases">
        <title>Draft Genome Sequences of the Obligatory Marine Myxobacteria Enhygromyxa salina SWB007.</title>
        <authorList>
            <person name="Poehlein A."/>
            <person name="Moghaddam J.A."/>
            <person name="Harms H."/>
            <person name="Alanjari M."/>
            <person name="Koenig G.M."/>
            <person name="Daniel R."/>
            <person name="Schaeberle T.F."/>
        </authorList>
    </citation>
    <scope>NUCLEOTIDE SEQUENCE [LARGE SCALE GENOMIC DNA]</scope>
    <source>
        <strain evidence="1 2">SWB007</strain>
    </source>
</reference>
<evidence type="ECO:0000313" key="2">
    <source>
        <dbReference type="Proteomes" id="UP000238823"/>
    </source>
</evidence>
<dbReference type="Proteomes" id="UP000238823">
    <property type="component" value="Unassembled WGS sequence"/>
</dbReference>
<protein>
    <recommendedName>
        <fullName evidence="3">HEAT repeat protein</fullName>
    </recommendedName>
</protein>
<accession>A0A2S9YIP5</accession>
<organism evidence="1 2">
    <name type="scientific">Enhygromyxa salina</name>
    <dbReference type="NCBI Taxonomy" id="215803"/>
    <lineage>
        <taxon>Bacteria</taxon>
        <taxon>Pseudomonadati</taxon>
        <taxon>Myxococcota</taxon>
        <taxon>Polyangia</taxon>
        <taxon>Nannocystales</taxon>
        <taxon>Nannocystaceae</taxon>
        <taxon>Enhygromyxa</taxon>
    </lineage>
</organism>
<evidence type="ECO:0000313" key="1">
    <source>
        <dbReference type="EMBL" id="PRQ04988.1"/>
    </source>
</evidence>